<dbReference type="NCBIfam" id="TIGR03064">
    <property type="entry name" value="sortase_srtB"/>
    <property type="match status" value="1"/>
</dbReference>
<dbReference type="SUPFAM" id="SSF63817">
    <property type="entry name" value="Sortase"/>
    <property type="match status" value="1"/>
</dbReference>
<dbReference type="RefSeq" id="WP_306072865.1">
    <property type="nucleotide sequence ID" value="NZ_JAROBZ020000001.1"/>
</dbReference>
<accession>A0ABV4YUR0</accession>
<dbReference type="InterPro" id="IPR023365">
    <property type="entry name" value="Sortase_dom-sf"/>
</dbReference>
<evidence type="ECO:0000313" key="3">
    <source>
        <dbReference type="Proteomes" id="UP001241748"/>
    </source>
</evidence>
<dbReference type="Gene3D" id="2.40.260.10">
    <property type="entry name" value="Sortase"/>
    <property type="match status" value="1"/>
</dbReference>
<reference evidence="2 3" key="1">
    <citation type="submission" date="2024-05" db="EMBL/GenBank/DDBJ databases">
        <authorList>
            <person name="Venkateswaran K."/>
        </authorList>
    </citation>
    <scope>NUCLEOTIDE SEQUENCE [LARGE SCALE GENOMIC DNA]</scope>
    <source>
        <strain evidence="2 3">179-C4-2-HS</strain>
    </source>
</reference>
<keyword evidence="3" id="KW-1185">Reference proteome</keyword>
<dbReference type="Pfam" id="PF04203">
    <property type="entry name" value="Sortase"/>
    <property type="match status" value="1"/>
</dbReference>
<dbReference type="GO" id="GO:0016787">
    <property type="term" value="F:hydrolase activity"/>
    <property type="evidence" value="ECO:0007669"/>
    <property type="project" value="UniProtKB-KW"/>
</dbReference>
<dbReference type="InterPro" id="IPR009835">
    <property type="entry name" value="SrtB"/>
</dbReference>
<dbReference type="EC" id="3.4.22.71" evidence="2"/>
<organism evidence="2 3">
    <name type="scientific">Neobacillus driksii</name>
    <dbReference type="NCBI Taxonomy" id="3035913"/>
    <lineage>
        <taxon>Bacteria</taxon>
        <taxon>Bacillati</taxon>
        <taxon>Bacillota</taxon>
        <taxon>Bacilli</taxon>
        <taxon>Bacillales</taxon>
        <taxon>Bacillaceae</taxon>
        <taxon>Neobacillus</taxon>
    </lineage>
</organism>
<sequence>MKKVNFSLKHKIAWRKIIFTLLLAAFFFSSIMIARRAVDSYKTKTLNNELSKIHEKINVIESSSNSNKAFDNNIDLATMDKSIIIAERKRIEEKNKDNEIRAQIQQLAKINSDIKGWIRIENTLVNHPVVQTGDNSFYLEHDAAKNKNRYGTIFIDEINDVSNPEQLQGQNIILYGHHMKNRDESMFGSLERFREDEFFTANSSIKFNLFPESYQFQVFGVYLVNQDFDYRNSRLGTQQDIKNLLNRLKNEQIQFREVSLNPDDTILTLSTCAYDFEDARLVVMAKLIKADNRKGTSQ</sequence>
<dbReference type="InterPro" id="IPR005754">
    <property type="entry name" value="Sortase"/>
</dbReference>
<gene>
    <name evidence="2" type="primary">srtB</name>
    <name evidence="2" type="ORF">P5G62_015845</name>
</gene>
<name>A0ABV4YUR0_9BACI</name>
<dbReference type="CDD" id="cd05826">
    <property type="entry name" value="Sortase_B"/>
    <property type="match status" value="1"/>
</dbReference>
<keyword evidence="1 2" id="KW-0378">Hydrolase</keyword>
<evidence type="ECO:0000313" key="2">
    <source>
        <dbReference type="EMBL" id="MFB3168589.1"/>
    </source>
</evidence>
<comment type="caution">
    <text evidence="2">The sequence shown here is derived from an EMBL/GenBank/DDBJ whole genome shotgun (WGS) entry which is preliminary data.</text>
</comment>
<protein>
    <submittedName>
        <fullName evidence="2">Class B sortase</fullName>
        <ecNumber evidence="2">3.4.22.71</ecNumber>
    </submittedName>
</protein>
<dbReference type="Proteomes" id="UP001241748">
    <property type="component" value="Unassembled WGS sequence"/>
</dbReference>
<proteinExistence type="predicted"/>
<dbReference type="EMBL" id="JAROBZ020000001">
    <property type="protein sequence ID" value="MFB3168589.1"/>
    <property type="molecule type" value="Genomic_DNA"/>
</dbReference>
<evidence type="ECO:0000256" key="1">
    <source>
        <dbReference type="ARBA" id="ARBA00022801"/>
    </source>
</evidence>